<keyword evidence="2" id="KW-0472">Membrane</keyword>
<dbReference type="OrthoDB" id="9970134at2"/>
<evidence type="ECO:0000313" key="4">
    <source>
        <dbReference type="Proteomes" id="UP000245870"/>
    </source>
</evidence>
<feature type="region of interest" description="Disordered" evidence="1">
    <location>
        <begin position="1"/>
        <end position="26"/>
    </location>
</feature>
<evidence type="ECO:0000256" key="2">
    <source>
        <dbReference type="SAM" id="Phobius"/>
    </source>
</evidence>
<gene>
    <name evidence="3" type="ORF">C7379_1091</name>
</gene>
<feature type="transmembrane region" description="Helical" evidence="2">
    <location>
        <begin position="40"/>
        <end position="60"/>
    </location>
</feature>
<accession>A0A2U0U7S0</accession>
<comment type="caution">
    <text evidence="3">The sequence shown here is derived from an EMBL/GenBank/DDBJ whole genome shotgun (WGS) entry which is preliminary data.</text>
</comment>
<organism evidence="3 4">
    <name type="scientific">Hallella colorans</name>
    <dbReference type="NCBI Taxonomy" id="1703337"/>
    <lineage>
        <taxon>Bacteria</taxon>
        <taxon>Pseudomonadati</taxon>
        <taxon>Bacteroidota</taxon>
        <taxon>Bacteroidia</taxon>
        <taxon>Bacteroidales</taxon>
        <taxon>Prevotellaceae</taxon>
        <taxon>Hallella</taxon>
    </lineage>
</organism>
<proteinExistence type="predicted"/>
<evidence type="ECO:0000256" key="1">
    <source>
        <dbReference type="SAM" id="MobiDB-lite"/>
    </source>
</evidence>
<feature type="compositionally biased region" description="Basic residues" evidence="1">
    <location>
        <begin position="10"/>
        <end position="20"/>
    </location>
</feature>
<keyword evidence="4" id="KW-1185">Reference proteome</keyword>
<name>A0A2U0U7S0_9BACT</name>
<protein>
    <submittedName>
        <fullName evidence="3">Uncharacterized protein</fullName>
    </submittedName>
</protein>
<reference evidence="3 4" key="1">
    <citation type="submission" date="2018-05" db="EMBL/GenBank/DDBJ databases">
        <title>Genomic Encyclopedia of Type Strains, Phase IV (KMG-IV): sequencing the most valuable type-strain genomes for metagenomic binning, comparative biology and taxonomic classification.</title>
        <authorList>
            <person name="Goeker M."/>
        </authorList>
    </citation>
    <scope>NUCLEOTIDE SEQUENCE [LARGE SCALE GENOMIC DNA]</scope>
    <source>
        <strain evidence="3 4">DSM 100333</strain>
    </source>
</reference>
<keyword evidence="2" id="KW-1133">Transmembrane helix</keyword>
<dbReference type="EMBL" id="QENY01000009">
    <property type="protein sequence ID" value="PVX53664.1"/>
    <property type="molecule type" value="Genomic_DNA"/>
</dbReference>
<dbReference type="AlphaFoldDB" id="A0A2U0U7S0"/>
<dbReference type="Proteomes" id="UP000245870">
    <property type="component" value="Unassembled WGS sequence"/>
</dbReference>
<evidence type="ECO:0000313" key="3">
    <source>
        <dbReference type="EMBL" id="PVX53664.1"/>
    </source>
</evidence>
<sequence>MQNNKLQAYHTHHHHHRHGARTFNERQTSAKKRRAILSKVLFATGCVIATAIVIAVFWLYTNE</sequence>
<keyword evidence="2" id="KW-0812">Transmembrane</keyword>